<keyword evidence="2" id="KW-1185">Reference proteome</keyword>
<gene>
    <name evidence="1" type="ORF">PoB_003598600</name>
</gene>
<name>A0AAV4ASC9_9GAST</name>
<evidence type="ECO:0000313" key="2">
    <source>
        <dbReference type="Proteomes" id="UP000735302"/>
    </source>
</evidence>
<organism evidence="1 2">
    <name type="scientific">Plakobranchus ocellatus</name>
    <dbReference type="NCBI Taxonomy" id="259542"/>
    <lineage>
        <taxon>Eukaryota</taxon>
        <taxon>Metazoa</taxon>
        <taxon>Spiralia</taxon>
        <taxon>Lophotrochozoa</taxon>
        <taxon>Mollusca</taxon>
        <taxon>Gastropoda</taxon>
        <taxon>Heterobranchia</taxon>
        <taxon>Euthyneura</taxon>
        <taxon>Panpulmonata</taxon>
        <taxon>Sacoglossa</taxon>
        <taxon>Placobranchoidea</taxon>
        <taxon>Plakobranchidae</taxon>
        <taxon>Plakobranchus</taxon>
    </lineage>
</organism>
<reference evidence="1 2" key="1">
    <citation type="journal article" date="2021" name="Elife">
        <title>Chloroplast acquisition without the gene transfer in kleptoplastic sea slugs, Plakobranchus ocellatus.</title>
        <authorList>
            <person name="Maeda T."/>
            <person name="Takahashi S."/>
            <person name="Yoshida T."/>
            <person name="Shimamura S."/>
            <person name="Takaki Y."/>
            <person name="Nagai Y."/>
            <person name="Toyoda A."/>
            <person name="Suzuki Y."/>
            <person name="Arimoto A."/>
            <person name="Ishii H."/>
            <person name="Satoh N."/>
            <person name="Nishiyama T."/>
            <person name="Hasebe M."/>
            <person name="Maruyama T."/>
            <person name="Minagawa J."/>
            <person name="Obokata J."/>
            <person name="Shigenobu S."/>
        </authorList>
    </citation>
    <scope>NUCLEOTIDE SEQUENCE [LARGE SCALE GENOMIC DNA]</scope>
</reference>
<accession>A0AAV4ASC9</accession>
<proteinExistence type="predicted"/>
<dbReference type="Proteomes" id="UP000735302">
    <property type="component" value="Unassembled WGS sequence"/>
</dbReference>
<protein>
    <submittedName>
        <fullName evidence="1">Uncharacterized protein</fullName>
    </submittedName>
</protein>
<dbReference type="AlphaFoldDB" id="A0AAV4ASC9"/>
<dbReference type="EMBL" id="BLXT01004100">
    <property type="protein sequence ID" value="GFO09481.1"/>
    <property type="molecule type" value="Genomic_DNA"/>
</dbReference>
<sequence>MPSRLTATCRSPSTAPACHLVGVLKSTAPIHPVASGLGWSFVAFLEKHHHTKPCNRGLLGPKPWDHQIKLAQHLLANFVPELNLELLQLASQHFKP</sequence>
<comment type="caution">
    <text evidence="1">The sequence shown here is derived from an EMBL/GenBank/DDBJ whole genome shotgun (WGS) entry which is preliminary data.</text>
</comment>
<evidence type="ECO:0000313" key="1">
    <source>
        <dbReference type="EMBL" id="GFO09481.1"/>
    </source>
</evidence>